<organism evidence="6 7">
    <name type="scientific">Acrodontium crateriforme</name>
    <dbReference type="NCBI Taxonomy" id="150365"/>
    <lineage>
        <taxon>Eukaryota</taxon>
        <taxon>Fungi</taxon>
        <taxon>Dikarya</taxon>
        <taxon>Ascomycota</taxon>
        <taxon>Pezizomycotina</taxon>
        <taxon>Dothideomycetes</taxon>
        <taxon>Dothideomycetidae</taxon>
        <taxon>Mycosphaerellales</taxon>
        <taxon>Teratosphaeriaceae</taxon>
        <taxon>Acrodontium</taxon>
    </lineage>
</organism>
<protein>
    <recommendedName>
        <fullName evidence="5">RRM domain-containing protein</fullName>
    </recommendedName>
</protein>
<dbReference type="SUPFAM" id="SSF54928">
    <property type="entry name" value="RNA-binding domain, RBD"/>
    <property type="match status" value="2"/>
</dbReference>
<keyword evidence="7" id="KW-1185">Reference proteome</keyword>
<dbReference type="InterPro" id="IPR000504">
    <property type="entry name" value="RRM_dom"/>
</dbReference>
<feature type="compositionally biased region" description="Low complexity" evidence="4">
    <location>
        <begin position="181"/>
        <end position="194"/>
    </location>
</feature>
<gene>
    <name evidence="6" type="ORF">R9X50_00610300</name>
</gene>
<evidence type="ECO:0000256" key="2">
    <source>
        <dbReference type="ARBA" id="ARBA00022884"/>
    </source>
</evidence>
<sequence>MAKIQTSDSPRMVQHPASTHAFSVSPKSTFNMNAGDMIATIGSARTSTNLAPNPSRAVSSPQTSASNQPWLDLLTYHHQQAALYPPATIIIRRLAPNTSKEALTSMLIFAGDLEHTEFIASPHPVQDRGFATAQATFRTQASAMEAQEKLHGKQNSTKDSTMIVEIYAGGIRRNTADGPRSNTSSASSSNSNAAIGGRSRFNSTFQSNERISPPLSSGTTVRPGDVSVQETSPRFFPVSDHALSTHPINHSMSNGFSHGLHHRSGKSMINDDSVDDETEGLIKDPVAYAENEHYPLARRPTTRHVSLSSGMGNLVLNTNQANGHAHTNGVSSHHPRGSISAVSPTSTPNGGTFQTSVRHQFPPINPADQNPPCNTLYVGNLPMDTSEDELKTLFSKQRGYKRLAVRQKPQGPMCFVEFEDISYATQTLHTLYGHLLHNSVRGGIRLSFSKNPLGVRTQQNNAYNNYNGAHSSMTHQTMTPGYSATTGPPPGLGNTATHANGLGSQNHPPGIDTRVANNNFGMAGLDMTNQMSPQAMAHPATNGTNNGVYAYSMANGATNGTGAFTKAPRTHASGFNMYGR</sequence>
<dbReference type="Proteomes" id="UP001303373">
    <property type="component" value="Chromosome 10"/>
</dbReference>
<dbReference type="SMART" id="SM00360">
    <property type="entry name" value="RRM"/>
    <property type="match status" value="2"/>
</dbReference>
<dbReference type="InterPro" id="IPR012677">
    <property type="entry name" value="Nucleotide-bd_a/b_plait_sf"/>
</dbReference>
<dbReference type="Pfam" id="PF00076">
    <property type="entry name" value="RRM_1"/>
    <property type="match status" value="1"/>
</dbReference>
<feature type="region of interest" description="Disordered" evidence="4">
    <location>
        <begin position="324"/>
        <end position="347"/>
    </location>
</feature>
<dbReference type="InterPro" id="IPR035979">
    <property type="entry name" value="RBD_domain_sf"/>
</dbReference>
<keyword evidence="2 3" id="KW-0694">RNA-binding</keyword>
<dbReference type="PROSITE" id="PS50102">
    <property type="entry name" value="RRM"/>
    <property type="match status" value="1"/>
</dbReference>
<proteinExistence type="predicted"/>
<feature type="domain" description="RRM" evidence="5">
    <location>
        <begin position="374"/>
        <end position="451"/>
    </location>
</feature>
<evidence type="ECO:0000259" key="5">
    <source>
        <dbReference type="PROSITE" id="PS50102"/>
    </source>
</evidence>
<feature type="region of interest" description="Disordered" evidence="4">
    <location>
        <begin position="173"/>
        <end position="227"/>
    </location>
</feature>
<evidence type="ECO:0000256" key="3">
    <source>
        <dbReference type="PROSITE-ProRule" id="PRU00176"/>
    </source>
</evidence>
<dbReference type="CDD" id="cd00590">
    <property type="entry name" value="RRM_SF"/>
    <property type="match status" value="1"/>
</dbReference>
<evidence type="ECO:0000256" key="1">
    <source>
        <dbReference type="ARBA" id="ARBA00022553"/>
    </source>
</evidence>
<feature type="region of interest" description="Disordered" evidence="4">
    <location>
        <begin position="1"/>
        <end position="20"/>
    </location>
</feature>
<dbReference type="CDD" id="cd12245">
    <property type="entry name" value="RRM_scw1_like"/>
    <property type="match status" value="1"/>
</dbReference>
<dbReference type="EMBL" id="CP138589">
    <property type="protein sequence ID" value="WPH03226.1"/>
    <property type="molecule type" value="Genomic_DNA"/>
</dbReference>
<dbReference type="Gene3D" id="3.30.70.330">
    <property type="match status" value="2"/>
</dbReference>
<reference evidence="6 7" key="1">
    <citation type="submission" date="2023-11" db="EMBL/GenBank/DDBJ databases">
        <title>An acidophilic fungus is an integral part of prey digestion in a carnivorous sundew plant.</title>
        <authorList>
            <person name="Tsai I.J."/>
        </authorList>
    </citation>
    <scope>NUCLEOTIDE SEQUENCE [LARGE SCALE GENOMIC DNA]</scope>
    <source>
        <strain evidence="6">169a</strain>
    </source>
</reference>
<dbReference type="AlphaFoldDB" id="A0AAQ3RBE5"/>
<dbReference type="PANTHER" id="PTHR10501">
    <property type="entry name" value="U1 SMALL NUCLEAR RIBONUCLEOPROTEIN A/U2 SMALL NUCLEAR RIBONUCLEOPROTEIN B"/>
    <property type="match status" value="1"/>
</dbReference>
<dbReference type="GO" id="GO:0003723">
    <property type="term" value="F:RNA binding"/>
    <property type="evidence" value="ECO:0007669"/>
    <property type="project" value="UniProtKB-UniRule"/>
</dbReference>
<dbReference type="FunFam" id="3.30.70.330:FF:000089">
    <property type="entry name" value="RNA binding protein"/>
    <property type="match status" value="1"/>
</dbReference>
<evidence type="ECO:0000313" key="6">
    <source>
        <dbReference type="EMBL" id="WPH03226.1"/>
    </source>
</evidence>
<evidence type="ECO:0000256" key="4">
    <source>
        <dbReference type="SAM" id="MobiDB-lite"/>
    </source>
</evidence>
<accession>A0AAQ3RBE5</accession>
<evidence type="ECO:0000313" key="7">
    <source>
        <dbReference type="Proteomes" id="UP001303373"/>
    </source>
</evidence>
<feature type="compositionally biased region" description="Polar residues" evidence="4">
    <location>
        <begin position="200"/>
        <end position="220"/>
    </location>
</feature>
<name>A0AAQ3RBE5_9PEZI</name>
<keyword evidence="1" id="KW-0597">Phosphoprotein</keyword>